<dbReference type="GO" id="GO:0005737">
    <property type="term" value="C:cytoplasm"/>
    <property type="evidence" value="ECO:0007669"/>
    <property type="project" value="TreeGrafter"/>
</dbReference>
<organism evidence="3 4">
    <name type="scientific">Elasticomyces elasticus</name>
    <dbReference type="NCBI Taxonomy" id="574655"/>
    <lineage>
        <taxon>Eukaryota</taxon>
        <taxon>Fungi</taxon>
        <taxon>Dikarya</taxon>
        <taxon>Ascomycota</taxon>
        <taxon>Pezizomycotina</taxon>
        <taxon>Dothideomycetes</taxon>
        <taxon>Dothideomycetidae</taxon>
        <taxon>Mycosphaerellales</taxon>
        <taxon>Teratosphaeriaceae</taxon>
        <taxon>Elasticomyces</taxon>
    </lineage>
</organism>
<accession>A0AAN7VYA1</accession>
<evidence type="ECO:0000259" key="2">
    <source>
        <dbReference type="Pfam" id="PF00248"/>
    </source>
</evidence>
<reference evidence="3" key="1">
    <citation type="submission" date="2023-08" db="EMBL/GenBank/DDBJ databases">
        <title>Black Yeasts Isolated from many extreme environments.</title>
        <authorList>
            <person name="Coleine C."/>
            <person name="Stajich J.E."/>
            <person name="Selbmann L."/>
        </authorList>
    </citation>
    <scope>NUCLEOTIDE SEQUENCE</scope>
    <source>
        <strain evidence="3">CCFEE 5810</strain>
    </source>
</reference>
<dbReference type="CDD" id="cd19077">
    <property type="entry name" value="AKR_AKR8A1-2"/>
    <property type="match status" value="1"/>
</dbReference>
<dbReference type="InterPro" id="IPR023210">
    <property type="entry name" value="NADP_OxRdtase_dom"/>
</dbReference>
<dbReference type="GO" id="GO:0016491">
    <property type="term" value="F:oxidoreductase activity"/>
    <property type="evidence" value="ECO:0007669"/>
    <property type="project" value="UniProtKB-KW"/>
</dbReference>
<evidence type="ECO:0000313" key="4">
    <source>
        <dbReference type="Proteomes" id="UP001310594"/>
    </source>
</evidence>
<dbReference type="Proteomes" id="UP001310594">
    <property type="component" value="Unassembled WGS sequence"/>
</dbReference>
<name>A0AAN7VYA1_9PEZI</name>
<gene>
    <name evidence="3" type="ORF">LTR97_011834</name>
</gene>
<evidence type="ECO:0000256" key="1">
    <source>
        <dbReference type="ARBA" id="ARBA00023002"/>
    </source>
</evidence>
<evidence type="ECO:0000313" key="3">
    <source>
        <dbReference type="EMBL" id="KAK5691182.1"/>
    </source>
</evidence>
<feature type="domain" description="NADP-dependent oxidoreductase" evidence="2">
    <location>
        <begin position="29"/>
        <end position="329"/>
    </location>
</feature>
<dbReference type="PANTHER" id="PTHR43625:SF78">
    <property type="entry name" value="PYRIDOXAL REDUCTASE-RELATED"/>
    <property type="match status" value="1"/>
</dbReference>
<keyword evidence="1" id="KW-0560">Oxidoreductase</keyword>
<comment type="caution">
    <text evidence="3">The sequence shown here is derived from an EMBL/GenBank/DDBJ whole genome shotgun (WGS) entry which is preliminary data.</text>
</comment>
<dbReference type="Pfam" id="PF00248">
    <property type="entry name" value="Aldo_ket_red"/>
    <property type="match status" value="1"/>
</dbReference>
<dbReference type="InterPro" id="IPR036812">
    <property type="entry name" value="NAD(P)_OxRdtase_dom_sf"/>
</dbReference>
<protein>
    <recommendedName>
        <fullName evidence="2">NADP-dependent oxidoreductase domain-containing protein</fullName>
    </recommendedName>
</protein>
<dbReference type="PANTHER" id="PTHR43625">
    <property type="entry name" value="AFLATOXIN B1 ALDEHYDE REDUCTASE"/>
    <property type="match status" value="1"/>
</dbReference>
<proteinExistence type="predicted"/>
<dbReference type="EMBL" id="JAVRQU010000022">
    <property type="protein sequence ID" value="KAK5691182.1"/>
    <property type="molecule type" value="Genomic_DNA"/>
</dbReference>
<dbReference type="SUPFAM" id="SSF51430">
    <property type="entry name" value="NAD(P)-linked oxidoreductase"/>
    <property type="match status" value="1"/>
</dbReference>
<dbReference type="AlphaFoldDB" id="A0AAN7VYA1"/>
<dbReference type="Gene3D" id="3.20.20.100">
    <property type="entry name" value="NADP-dependent oxidoreductase domain"/>
    <property type="match status" value="1"/>
</dbReference>
<dbReference type="InterPro" id="IPR050791">
    <property type="entry name" value="Aldo-Keto_reductase"/>
</dbReference>
<sequence length="356" mass="38657">MSTIIDKAKSAMGMSSDSTTTVAGHPIHKIGYGLMGLTWRASPPSQSQAFATMKAALDAGSNFWNGGEIYGNADRNSLHLLQEYFTEYPSDVNKVLISIKGGSVPNGVKPDGSAENTRRSIQECIDVLGKAGKKLDIWESARVDPETPIEITMRAAKEFVDRGELGGIALSECSAETIRRASKVTKIEAVEVELSLWETTIFDNGVASTCAELGIPIVAYAPLSRGFLTGQIRSYEDLPENDMRRHLPRFSKENFGQNIKLVEELEKIAEKKGCTPGQVGVSWILAKSGSQGMPTFIPIPGSTTVERVKENMVSIELSENDVKEIDGLLESVEISGDRYAANMNGYNFGDTPALKE</sequence>